<sequence length="160" mass="18594">MYSPDYVKATNIAADLLLTIPNIKSGRPINFKAILDNQGIIVKIVPELPVEAQLDPVEKIIKIRQDNMPIQRKFFSIAHELGHWFLHSRDKIRNRYSNCDGDYYFEEQEANAFAAELLMPFNEVAKCIMWGYSVMDLMDRFNVSFEFASIRYDFVSNGIY</sequence>
<dbReference type="Gene3D" id="1.10.10.2910">
    <property type="match status" value="1"/>
</dbReference>
<dbReference type="EMBL" id="AAKUWM010000017">
    <property type="protein sequence ID" value="ECV9657857.1"/>
    <property type="molecule type" value="Genomic_DNA"/>
</dbReference>
<feature type="domain" description="IrrE N-terminal-like" evidence="1">
    <location>
        <begin position="58"/>
        <end position="151"/>
    </location>
</feature>
<reference evidence="2" key="1">
    <citation type="submission" date="2019-09" db="EMBL/GenBank/DDBJ databases">
        <authorList>
            <consortium name="GenomeTrakr network: Whole genome sequencing for foodborne pathogen traceback"/>
        </authorList>
    </citation>
    <scope>NUCLEOTIDE SEQUENCE [LARGE SCALE GENOMIC DNA]</scope>
    <source>
        <strain evidence="2">TTU_583</strain>
    </source>
</reference>
<dbReference type="PANTHER" id="PTHR43236:SF2">
    <property type="entry name" value="BLL0069 PROTEIN"/>
    <property type="match status" value="1"/>
</dbReference>
<evidence type="ECO:0000259" key="1">
    <source>
        <dbReference type="Pfam" id="PF06114"/>
    </source>
</evidence>
<accession>A0A698FG42</accession>
<evidence type="ECO:0000313" key="2">
    <source>
        <dbReference type="EMBL" id="ECV9657857.1"/>
    </source>
</evidence>
<name>A0A698FG42_CAMJU</name>
<protein>
    <submittedName>
        <fullName evidence="2">ImmA/IrrE family metallo-endopeptidase</fullName>
    </submittedName>
</protein>
<comment type="caution">
    <text evidence="2">The sequence shown here is derived from an EMBL/GenBank/DDBJ whole genome shotgun (WGS) entry which is preliminary data.</text>
</comment>
<organism evidence="2">
    <name type="scientific">Campylobacter jejuni</name>
    <dbReference type="NCBI Taxonomy" id="197"/>
    <lineage>
        <taxon>Bacteria</taxon>
        <taxon>Pseudomonadati</taxon>
        <taxon>Campylobacterota</taxon>
        <taxon>Epsilonproteobacteria</taxon>
        <taxon>Campylobacterales</taxon>
        <taxon>Campylobacteraceae</taxon>
        <taxon>Campylobacter</taxon>
    </lineage>
</organism>
<dbReference type="InterPro" id="IPR052345">
    <property type="entry name" value="Rad_response_metalloprotease"/>
</dbReference>
<proteinExistence type="predicted"/>
<dbReference type="Pfam" id="PF06114">
    <property type="entry name" value="Peptidase_M78"/>
    <property type="match status" value="1"/>
</dbReference>
<dbReference type="AlphaFoldDB" id="A0A698FG42"/>
<dbReference type="InterPro" id="IPR010359">
    <property type="entry name" value="IrrE_HExxH"/>
</dbReference>
<dbReference type="PANTHER" id="PTHR43236">
    <property type="entry name" value="ANTITOXIN HIGA1"/>
    <property type="match status" value="1"/>
</dbReference>
<gene>
    <name evidence="2" type="ORF">F2N06_07565</name>
</gene>